<feature type="site" description="Important for autoinhibition of adenylyltransferase activity" evidence="3">
    <location>
        <position position="56"/>
    </location>
</feature>
<proteinExistence type="predicted"/>
<name>A0A163Q0C7_9CELL</name>
<dbReference type="SUPFAM" id="SSF140931">
    <property type="entry name" value="Fic-like"/>
    <property type="match status" value="1"/>
</dbReference>
<dbReference type="InterPro" id="IPR036597">
    <property type="entry name" value="Fido-like_dom_sf"/>
</dbReference>
<protein>
    <submittedName>
        <fullName evidence="5">Adenosine monophosphate-protein transferase SoFic</fullName>
        <ecNumber evidence="5">2.7.7.-</ecNumber>
    </submittedName>
</protein>
<keyword evidence="5" id="KW-0548">Nucleotidyltransferase</keyword>
<accession>A0A163Q0C7</accession>
<dbReference type="InterPro" id="IPR040198">
    <property type="entry name" value="Fido_containing"/>
</dbReference>
<feature type="domain" description="Fido" evidence="4">
    <location>
        <begin position="106"/>
        <end position="258"/>
    </location>
</feature>
<keyword evidence="5" id="KW-0808">Transferase</keyword>
<evidence type="ECO:0000259" key="4">
    <source>
        <dbReference type="PROSITE" id="PS51459"/>
    </source>
</evidence>
<evidence type="ECO:0000256" key="2">
    <source>
        <dbReference type="PIRSR" id="PIRSR640198-2"/>
    </source>
</evidence>
<dbReference type="AlphaFoldDB" id="A0A163Q0C7"/>
<dbReference type="Pfam" id="PF02661">
    <property type="entry name" value="Fic"/>
    <property type="match status" value="1"/>
</dbReference>
<dbReference type="Proteomes" id="UP000076447">
    <property type="component" value="Unassembled WGS sequence"/>
</dbReference>
<keyword evidence="2" id="KW-0067">ATP-binding</keyword>
<reference evidence="5 6" key="1">
    <citation type="submission" date="2016-01" db="EMBL/GenBank/DDBJ databases">
        <title>Genome sequence of Oerskovia enterophila VJag, an agar and cellulose degrading bacterium.</title>
        <authorList>
            <person name="Poehlein A."/>
            <person name="Jag V."/>
            <person name="Bengelsdorf F."/>
            <person name="Duerre P."/>
            <person name="Daniel R."/>
        </authorList>
    </citation>
    <scope>NUCLEOTIDE SEQUENCE [LARGE SCALE GENOMIC DNA]</scope>
    <source>
        <strain evidence="5 6">VJag</strain>
    </source>
</reference>
<dbReference type="STRING" id="43678.OJAG_35280"/>
<dbReference type="PANTHER" id="PTHR13504">
    <property type="entry name" value="FIDO DOMAIN-CONTAINING PROTEIN DDB_G0283145"/>
    <property type="match status" value="1"/>
</dbReference>
<dbReference type="RefSeq" id="WP_068709964.1">
    <property type="nucleotide sequence ID" value="NZ_LRIE01000084.1"/>
</dbReference>
<dbReference type="Gene3D" id="1.10.3290.10">
    <property type="entry name" value="Fido-like domain"/>
    <property type="match status" value="1"/>
</dbReference>
<feature type="binding site" evidence="2">
    <location>
        <begin position="193"/>
        <end position="200"/>
    </location>
    <ligand>
        <name>ATP</name>
        <dbReference type="ChEBI" id="CHEBI:30616"/>
    </ligand>
</feature>
<dbReference type="EC" id="2.7.7.-" evidence="5"/>
<dbReference type="PANTHER" id="PTHR13504:SF38">
    <property type="entry name" value="FIDO DOMAIN-CONTAINING PROTEIN"/>
    <property type="match status" value="1"/>
</dbReference>
<evidence type="ECO:0000256" key="1">
    <source>
        <dbReference type="PIRSR" id="PIRSR640198-1"/>
    </source>
</evidence>
<dbReference type="EMBL" id="LRIE01000084">
    <property type="protein sequence ID" value="KZM33689.1"/>
    <property type="molecule type" value="Genomic_DNA"/>
</dbReference>
<feature type="active site" evidence="1">
    <location>
        <position position="189"/>
    </location>
</feature>
<dbReference type="InterPro" id="IPR003812">
    <property type="entry name" value="Fido"/>
</dbReference>
<keyword evidence="2" id="KW-0547">Nucleotide-binding</keyword>
<sequence>MLYTLPVLTADDERVLGELSTMRSALADQIRTPRRWVGRLRKTAVARAIQGSNSIEGYNVALDDADAAIEGDEPISADVQTFREIAGYRQALGFILATAGDENFTLDASILRSMHYMLLSHALDKSPGQYRCGEIFVSDEATGRHLYAGPDADLVAELVDELMRWTADHPDLDPFVSGAMAHLNLVMVHPFRDGNGRMARALQTLVLTRAGLSAPELSSIEEWLGANTEDYYRVLARSSDGTWSPGHDASTWVTFSLRAHHLQAQAVLDRVSRASRVWSMLDDLGASQRLPDRSLDVLYSAALGMRVRRGPYVREAQIDERTASRDLKLLTDVALLRAVGSTKGRHYVAGPALDAVVAVRRSAAETVDPYPGFRASLYS</sequence>
<evidence type="ECO:0000313" key="5">
    <source>
        <dbReference type="EMBL" id="KZM33689.1"/>
    </source>
</evidence>
<dbReference type="GO" id="GO:0016779">
    <property type="term" value="F:nucleotidyltransferase activity"/>
    <property type="evidence" value="ECO:0007669"/>
    <property type="project" value="UniProtKB-KW"/>
</dbReference>
<dbReference type="PATRIC" id="fig|43678.3.peg.3690"/>
<evidence type="ECO:0000256" key="3">
    <source>
        <dbReference type="PIRSR" id="PIRSR640198-3"/>
    </source>
</evidence>
<comment type="caution">
    <text evidence="5">The sequence shown here is derived from an EMBL/GenBank/DDBJ whole genome shotgun (WGS) entry which is preliminary data.</text>
</comment>
<dbReference type="PROSITE" id="PS51459">
    <property type="entry name" value="FIDO"/>
    <property type="match status" value="1"/>
</dbReference>
<dbReference type="OrthoDB" id="9813719at2"/>
<evidence type="ECO:0000313" key="6">
    <source>
        <dbReference type="Proteomes" id="UP000076447"/>
    </source>
</evidence>
<gene>
    <name evidence="5" type="ORF">OJAG_35280</name>
</gene>
<feature type="binding site" evidence="2">
    <location>
        <begin position="137"/>
        <end position="145"/>
    </location>
    <ligand>
        <name>ATP</name>
        <dbReference type="ChEBI" id="CHEBI:30616"/>
    </ligand>
</feature>
<dbReference type="GO" id="GO:0005524">
    <property type="term" value="F:ATP binding"/>
    <property type="evidence" value="ECO:0007669"/>
    <property type="project" value="UniProtKB-KW"/>
</dbReference>
<organism evidence="5 6">
    <name type="scientific">Oerskovia enterophila</name>
    <dbReference type="NCBI Taxonomy" id="43678"/>
    <lineage>
        <taxon>Bacteria</taxon>
        <taxon>Bacillati</taxon>
        <taxon>Actinomycetota</taxon>
        <taxon>Actinomycetes</taxon>
        <taxon>Micrococcales</taxon>
        <taxon>Cellulomonadaceae</taxon>
        <taxon>Oerskovia</taxon>
    </lineage>
</organism>